<accession>A0A4U6VT98</accession>
<dbReference type="InterPro" id="IPR021419">
    <property type="entry name" value="Mediator_Med25_VWA"/>
</dbReference>
<comment type="similarity">
    <text evidence="1">Belongs to the Mediator complex subunit 25 family.</text>
</comment>
<reference evidence="4" key="1">
    <citation type="submission" date="2019-03" db="EMBL/GenBank/DDBJ databases">
        <title>WGS assembly of Setaria viridis.</title>
        <authorList>
            <person name="Huang P."/>
            <person name="Jenkins J."/>
            <person name="Grimwood J."/>
            <person name="Barry K."/>
            <person name="Healey A."/>
            <person name="Mamidi S."/>
            <person name="Sreedasyam A."/>
            <person name="Shu S."/>
            <person name="Feldman M."/>
            <person name="Wu J."/>
            <person name="Yu Y."/>
            <person name="Chen C."/>
            <person name="Johnson J."/>
            <person name="Rokhsar D."/>
            <person name="Baxter I."/>
            <person name="Schmutz J."/>
            <person name="Brutnell T."/>
            <person name="Kellogg E."/>
        </authorList>
    </citation>
    <scope>NUCLEOTIDE SEQUENCE [LARGE SCALE GENOMIC DNA]</scope>
</reference>
<gene>
    <name evidence="4" type="ORF">SEVIR_2G174833v2</name>
</gene>
<dbReference type="Gramene" id="TKW32552">
    <property type="protein sequence ID" value="TKW32552"/>
    <property type="gene ID" value="SEVIR_2G174833v2"/>
</dbReference>
<dbReference type="GO" id="GO:0016592">
    <property type="term" value="C:mediator complex"/>
    <property type="evidence" value="ECO:0007669"/>
    <property type="project" value="TreeGrafter"/>
</dbReference>
<evidence type="ECO:0000259" key="3">
    <source>
        <dbReference type="Pfam" id="PF11265"/>
    </source>
</evidence>
<evidence type="ECO:0000256" key="2">
    <source>
        <dbReference type="ARBA" id="ARBA00019694"/>
    </source>
</evidence>
<proteinExistence type="inferred from homology"/>
<feature type="domain" description="Mediator of RNA polymerase II transcription subunit 25 von Willebrand factor type A" evidence="3">
    <location>
        <begin position="11"/>
        <end position="119"/>
    </location>
</feature>
<dbReference type="EMBL" id="CM016553">
    <property type="protein sequence ID" value="TKW32552.1"/>
    <property type="molecule type" value="Genomic_DNA"/>
</dbReference>
<evidence type="ECO:0000313" key="5">
    <source>
        <dbReference type="Proteomes" id="UP000298652"/>
    </source>
</evidence>
<dbReference type="AlphaFoldDB" id="A0A4U6VT98"/>
<dbReference type="Pfam" id="PF11265">
    <property type="entry name" value="Med25_VWA"/>
    <property type="match status" value="1"/>
</dbReference>
<organism evidence="4 5">
    <name type="scientific">Setaria viridis</name>
    <name type="common">Green bristlegrass</name>
    <name type="synonym">Setaria italica subsp. viridis</name>
    <dbReference type="NCBI Taxonomy" id="4556"/>
    <lineage>
        <taxon>Eukaryota</taxon>
        <taxon>Viridiplantae</taxon>
        <taxon>Streptophyta</taxon>
        <taxon>Embryophyta</taxon>
        <taxon>Tracheophyta</taxon>
        <taxon>Spermatophyta</taxon>
        <taxon>Magnoliopsida</taxon>
        <taxon>Liliopsida</taxon>
        <taxon>Poales</taxon>
        <taxon>Poaceae</taxon>
        <taxon>PACMAD clade</taxon>
        <taxon>Panicoideae</taxon>
        <taxon>Panicodae</taxon>
        <taxon>Paniceae</taxon>
        <taxon>Cenchrinae</taxon>
        <taxon>Setaria</taxon>
    </lineage>
</organism>
<name>A0A4U6VT98_SETVI</name>
<dbReference type="GO" id="GO:0045944">
    <property type="term" value="P:positive regulation of transcription by RNA polymerase II"/>
    <property type="evidence" value="ECO:0007669"/>
    <property type="project" value="TreeGrafter"/>
</dbReference>
<dbReference type="PANTHER" id="PTHR12433">
    <property type="entry name" value="MEDIATOR OF RNA POLYMERASE II TRANSCRIPTION SUBUNIT 25"/>
    <property type="match status" value="1"/>
</dbReference>
<dbReference type="OMA" id="HYIGTIF"/>
<sequence>MILHGSRNTTQNNQNQEAHKHCILVAASNPYPLPTPVYCLPIRSTDHRKNIESSKEPSIADAETFAKLFPQCSVSLSVISPKQLPTLKAIYNAGKRNPQAADPPVDHAKNPQFLVLLSENFMEARTALSLPLRGNLAPNQTKLKMDSAFANPSVSGPMIGCKPVGVVGISTATVNVEPATIPAMISSSQLGQGGVGASGLGPTAISSVPAMTPTPGIAQQAGANFLGVTNNFDINMPIGQHPNAQQPPSKFVKIWEGTLTALRQGQSVFICKLEGYRSGAASEKLAADWPDTMQIVSLINQEDMNDKKYAGKAEFLVYRSLNRHGFLRQLKNKKLCAVIQLPSQTLLLSVSGIEGRLIGILFPRDVVEYRPSNQPQIQQPQAILLQQPLHQKQHQQS</sequence>
<evidence type="ECO:0000313" key="4">
    <source>
        <dbReference type="EMBL" id="TKW32552.1"/>
    </source>
</evidence>
<keyword evidence="5" id="KW-1185">Reference proteome</keyword>
<protein>
    <recommendedName>
        <fullName evidence="2">Mediator of RNA polymerase II transcription subunit 25</fullName>
    </recommendedName>
</protein>
<dbReference type="GO" id="GO:0005667">
    <property type="term" value="C:transcription regulator complex"/>
    <property type="evidence" value="ECO:0007669"/>
    <property type="project" value="TreeGrafter"/>
</dbReference>
<dbReference type="PANTHER" id="PTHR12433:SF11">
    <property type="entry name" value="MEDIATOR OF RNA POLYMERASE II TRANSCRIPTION SUBUNIT 25"/>
    <property type="match status" value="1"/>
</dbReference>
<evidence type="ECO:0000256" key="1">
    <source>
        <dbReference type="ARBA" id="ARBA00009102"/>
    </source>
</evidence>
<dbReference type="Proteomes" id="UP000298652">
    <property type="component" value="Chromosome 2"/>
</dbReference>